<protein>
    <recommendedName>
        <fullName evidence="1">Clr5 domain-containing protein</fullName>
    </recommendedName>
</protein>
<dbReference type="InterPro" id="IPR025676">
    <property type="entry name" value="Clr5_dom"/>
</dbReference>
<dbReference type="AlphaFoldDB" id="A0AA38RP76"/>
<accession>A0AA38RP76</accession>
<reference evidence="2" key="1">
    <citation type="submission" date="2022-07" db="EMBL/GenBank/DDBJ databases">
        <title>Fungi with potential for degradation of polypropylene.</title>
        <authorList>
            <person name="Gostincar C."/>
        </authorList>
    </citation>
    <scope>NUCLEOTIDE SEQUENCE</scope>
    <source>
        <strain evidence="2">EXF-13308</strain>
    </source>
</reference>
<dbReference type="PANTHER" id="PTHR38788">
    <property type="entry name" value="CLR5 DOMAIN-CONTAINING PROTEIN"/>
    <property type="match status" value="1"/>
</dbReference>
<feature type="domain" description="Clr5" evidence="1">
    <location>
        <begin position="21"/>
        <end position="72"/>
    </location>
</feature>
<evidence type="ECO:0000313" key="3">
    <source>
        <dbReference type="Proteomes" id="UP001174694"/>
    </source>
</evidence>
<proteinExistence type="predicted"/>
<gene>
    <name evidence="2" type="ORF">NKR23_g6468</name>
</gene>
<dbReference type="EMBL" id="JANBVO010000019">
    <property type="protein sequence ID" value="KAJ9143394.1"/>
    <property type="molecule type" value="Genomic_DNA"/>
</dbReference>
<keyword evidence="3" id="KW-1185">Reference proteome</keyword>
<sequence length="217" mass="24822">MEVLWGMPRPLPGILRLQHTAEEWEGHKGQIRQLYIDEQRTLREIIGVMASHGFGATPRTYKARINHWGFAKNRKRNGSRKDFAELNRIITQERRQSGLSATTAKKLPHMVDFEELISAGQIFMQENHAAFLASPDSLRFKEDLIGGVRGLLAHHYSLDSSYHRGVVPYLSHVLSDSQQAVNDLVQASWFFQQQHPTQAGMLAQHAFEIPFNFHLIT</sequence>
<evidence type="ECO:0000259" key="1">
    <source>
        <dbReference type="Pfam" id="PF14420"/>
    </source>
</evidence>
<name>A0AA38RP76_9PEZI</name>
<dbReference type="Pfam" id="PF14420">
    <property type="entry name" value="Clr5"/>
    <property type="match status" value="1"/>
</dbReference>
<evidence type="ECO:0000313" key="2">
    <source>
        <dbReference type="EMBL" id="KAJ9143394.1"/>
    </source>
</evidence>
<dbReference type="PANTHER" id="PTHR38788:SF3">
    <property type="entry name" value="CLR5 DOMAIN-CONTAINING PROTEIN"/>
    <property type="match status" value="1"/>
</dbReference>
<comment type="caution">
    <text evidence="2">The sequence shown here is derived from an EMBL/GenBank/DDBJ whole genome shotgun (WGS) entry which is preliminary data.</text>
</comment>
<dbReference type="Proteomes" id="UP001174694">
    <property type="component" value="Unassembled WGS sequence"/>
</dbReference>
<organism evidence="2 3">
    <name type="scientific">Pleurostoma richardsiae</name>
    <dbReference type="NCBI Taxonomy" id="41990"/>
    <lineage>
        <taxon>Eukaryota</taxon>
        <taxon>Fungi</taxon>
        <taxon>Dikarya</taxon>
        <taxon>Ascomycota</taxon>
        <taxon>Pezizomycotina</taxon>
        <taxon>Sordariomycetes</taxon>
        <taxon>Sordariomycetidae</taxon>
        <taxon>Calosphaeriales</taxon>
        <taxon>Pleurostomataceae</taxon>
        <taxon>Pleurostoma</taxon>
    </lineage>
</organism>